<evidence type="ECO:0000256" key="1">
    <source>
        <dbReference type="ARBA" id="ARBA00022801"/>
    </source>
</evidence>
<feature type="chain" id="PRO_5038537828" evidence="2">
    <location>
        <begin position="22"/>
        <end position="255"/>
    </location>
</feature>
<feature type="signal peptide" evidence="2">
    <location>
        <begin position="1"/>
        <end position="21"/>
    </location>
</feature>
<accession>A0A9D1SS08</accession>
<dbReference type="PANTHER" id="PTHR22946:SF9">
    <property type="entry name" value="POLYKETIDE TRANSFERASE AF380"/>
    <property type="match status" value="1"/>
</dbReference>
<reference evidence="4" key="1">
    <citation type="submission" date="2020-10" db="EMBL/GenBank/DDBJ databases">
        <authorList>
            <person name="Gilroy R."/>
        </authorList>
    </citation>
    <scope>NUCLEOTIDE SEQUENCE</scope>
    <source>
        <strain evidence="4">CHK154-7741</strain>
    </source>
</reference>
<evidence type="ECO:0000259" key="3">
    <source>
        <dbReference type="Pfam" id="PF12146"/>
    </source>
</evidence>
<keyword evidence="1 4" id="KW-0378">Hydrolase</keyword>
<protein>
    <submittedName>
        <fullName evidence="4">Alpha/beta fold hydrolase</fullName>
    </submittedName>
</protein>
<dbReference type="InterPro" id="IPR022742">
    <property type="entry name" value="Hydrolase_4"/>
</dbReference>
<reference evidence="4" key="2">
    <citation type="journal article" date="2021" name="PeerJ">
        <title>Extensive microbial diversity within the chicken gut microbiome revealed by metagenomics and culture.</title>
        <authorList>
            <person name="Gilroy R."/>
            <person name="Ravi A."/>
            <person name="Getino M."/>
            <person name="Pursley I."/>
            <person name="Horton D.L."/>
            <person name="Alikhan N.F."/>
            <person name="Baker D."/>
            <person name="Gharbi K."/>
            <person name="Hall N."/>
            <person name="Watson M."/>
            <person name="Adriaenssens E.M."/>
            <person name="Foster-Nyarko E."/>
            <person name="Jarju S."/>
            <person name="Secka A."/>
            <person name="Antonio M."/>
            <person name="Oren A."/>
            <person name="Chaudhuri R.R."/>
            <person name="La Ragione R."/>
            <person name="Hildebrand F."/>
            <person name="Pallen M.J."/>
        </authorList>
    </citation>
    <scope>NUCLEOTIDE SEQUENCE</scope>
    <source>
        <strain evidence="4">CHK154-7741</strain>
    </source>
</reference>
<comment type="caution">
    <text evidence="4">The sequence shown here is derived from an EMBL/GenBank/DDBJ whole genome shotgun (WGS) entry which is preliminary data.</text>
</comment>
<dbReference type="Gene3D" id="3.40.50.1820">
    <property type="entry name" value="alpha/beta hydrolase"/>
    <property type="match status" value="1"/>
</dbReference>
<evidence type="ECO:0000313" key="5">
    <source>
        <dbReference type="Proteomes" id="UP000886748"/>
    </source>
</evidence>
<dbReference type="GO" id="GO:0052689">
    <property type="term" value="F:carboxylic ester hydrolase activity"/>
    <property type="evidence" value="ECO:0007669"/>
    <property type="project" value="UniProtKB-ARBA"/>
</dbReference>
<organism evidence="4 5">
    <name type="scientific">Candidatus Limenecus avicola</name>
    <dbReference type="NCBI Taxonomy" id="2840847"/>
    <lineage>
        <taxon>Bacteria</taxon>
        <taxon>Bacillati</taxon>
        <taxon>Bacillota</taxon>
        <taxon>Clostridia</taxon>
        <taxon>Eubacteriales</taxon>
        <taxon>Clostridiaceae</taxon>
        <taxon>Clostridiaceae incertae sedis</taxon>
        <taxon>Candidatus Limenecus</taxon>
    </lineage>
</organism>
<dbReference type="InterPro" id="IPR029058">
    <property type="entry name" value="AB_hydrolase_fold"/>
</dbReference>
<name>A0A9D1SS08_9CLOT</name>
<evidence type="ECO:0000313" key="4">
    <source>
        <dbReference type="EMBL" id="HIU92652.1"/>
    </source>
</evidence>
<sequence>MKKILILIIALLILAPTTALAAAKKQKVGYVGITYETKDSFVIKSKLFYPAKPQSVYPVVVMLHSLGYSSDYWGNIPKKFIDEGAAVLMIDLRGHGQSMYDSNFRIRSWQYFTKNTYEKYPSDISDIIKYVASNYKNLSTTKYAIVGADIGANTAILAAEKLPNQPAAMVLISPTREFKWLYTPIALTNLHPFPILSMVSARDPYSNKESQALKKFAQGEFDIKIYPAGSMGMLMLKANPSMGTDIVNWVMPKIK</sequence>
<gene>
    <name evidence="4" type="ORF">IAD26_05900</name>
</gene>
<dbReference type="AlphaFoldDB" id="A0A9D1SS08"/>
<dbReference type="Pfam" id="PF12146">
    <property type="entry name" value="Hydrolase_4"/>
    <property type="match status" value="1"/>
</dbReference>
<dbReference type="Proteomes" id="UP000886748">
    <property type="component" value="Unassembled WGS sequence"/>
</dbReference>
<dbReference type="InterPro" id="IPR050261">
    <property type="entry name" value="FrsA_esterase"/>
</dbReference>
<keyword evidence="2" id="KW-0732">Signal</keyword>
<dbReference type="EMBL" id="DVOD01000044">
    <property type="protein sequence ID" value="HIU92652.1"/>
    <property type="molecule type" value="Genomic_DNA"/>
</dbReference>
<evidence type="ECO:0000256" key="2">
    <source>
        <dbReference type="SAM" id="SignalP"/>
    </source>
</evidence>
<dbReference type="SUPFAM" id="SSF53474">
    <property type="entry name" value="alpha/beta-Hydrolases"/>
    <property type="match status" value="1"/>
</dbReference>
<dbReference type="PANTHER" id="PTHR22946">
    <property type="entry name" value="DIENELACTONE HYDROLASE DOMAIN-CONTAINING PROTEIN-RELATED"/>
    <property type="match status" value="1"/>
</dbReference>
<feature type="domain" description="Serine aminopeptidase S33" evidence="3">
    <location>
        <begin position="58"/>
        <end position="182"/>
    </location>
</feature>
<proteinExistence type="predicted"/>